<name>A0ABZ0HNX6_9HYPH</name>
<keyword evidence="3" id="KW-0238">DNA-binding</keyword>
<evidence type="ECO:0000256" key="3">
    <source>
        <dbReference type="ARBA" id="ARBA00023125"/>
    </source>
</evidence>
<keyword evidence="5" id="KW-0378">Hydrolase</keyword>
<accession>A0ABZ0HNX6</accession>
<comment type="similarity">
    <text evidence="1">Belongs to the type-I restriction system S methylase family.</text>
</comment>
<dbReference type="Pfam" id="PF01420">
    <property type="entry name" value="Methylase_S"/>
    <property type="match status" value="2"/>
</dbReference>
<keyword evidence="5" id="KW-0540">Nuclease</keyword>
<proteinExistence type="inferred from homology"/>
<keyword evidence="2" id="KW-0680">Restriction system</keyword>
<dbReference type="GO" id="GO:0016787">
    <property type="term" value="F:hydrolase activity"/>
    <property type="evidence" value="ECO:0007669"/>
    <property type="project" value="UniProtKB-KW"/>
</dbReference>
<feature type="domain" description="Type I restriction modification DNA specificity" evidence="4">
    <location>
        <begin position="2"/>
        <end position="160"/>
    </location>
</feature>
<evidence type="ECO:0000256" key="1">
    <source>
        <dbReference type="ARBA" id="ARBA00010923"/>
    </source>
</evidence>
<dbReference type="InterPro" id="IPR000055">
    <property type="entry name" value="Restrct_endonuc_typeI_TRD"/>
</dbReference>
<protein>
    <submittedName>
        <fullName evidence="5">Restriction endonuclease subunit S</fullName>
        <ecNumber evidence="5">3.1.21.-</ecNumber>
    </submittedName>
</protein>
<dbReference type="EC" id="3.1.21.-" evidence="5"/>
<sequence>MKTVDLGEVAEFINGAAFKPNDWGEVGRRIIRIQNLTDPTKPFNRTTRQVASKYDVEPGTLLVSWSASLGVFEWNEPDTALLNQHIFKVVPDVKKIRQDYLRLMLVKALEDMGKYAHGSTMQHVNREEFLGTRIPVPPLDEQKRIAAILDQADEIRLLRQRAVDRLNQLEQAIFYEMFGDPAKNPMEWREGVLGDVVHSVSDGPHVSPEYSDTGIPFLSARHIRPSGVCWEDLKYISSESAGIQWRKCKPEAGDILYTKGGTTGIATVVDFDLEIAIWVHIALLKPNRDLIAPYWLAAMLNSSYCYRQSQTLTHGIGNQDLGLKRMVKIKMFLPPIHLQHKFAERLLRLKTTQLSTAAYLVQTEHLFSSLQHRAFAGEL</sequence>
<evidence type="ECO:0000259" key="4">
    <source>
        <dbReference type="Pfam" id="PF01420"/>
    </source>
</evidence>
<gene>
    <name evidence="5" type="ORF">RZS28_10745</name>
</gene>
<dbReference type="InterPro" id="IPR044946">
    <property type="entry name" value="Restrct_endonuc_typeI_TRD_sf"/>
</dbReference>
<dbReference type="GO" id="GO:0004519">
    <property type="term" value="F:endonuclease activity"/>
    <property type="evidence" value="ECO:0007669"/>
    <property type="project" value="UniProtKB-KW"/>
</dbReference>
<dbReference type="CDD" id="cd17254">
    <property type="entry name" value="RMtype1_S_FclI-TRD1-CR1_like"/>
    <property type="match status" value="1"/>
</dbReference>
<evidence type="ECO:0000313" key="6">
    <source>
        <dbReference type="Proteomes" id="UP001626536"/>
    </source>
</evidence>
<dbReference type="EMBL" id="CP136862">
    <property type="protein sequence ID" value="WOJ88319.1"/>
    <property type="molecule type" value="Genomic_DNA"/>
</dbReference>
<keyword evidence="5" id="KW-0255">Endonuclease</keyword>
<evidence type="ECO:0000313" key="5">
    <source>
        <dbReference type="EMBL" id="WOJ88319.1"/>
    </source>
</evidence>
<dbReference type="Gene3D" id="3.90.220.20">
    <property type="entry name" value="DNA methylase specificity domains"/>
    <property type="match status" value="2"/>
</dbReference>
<keyword evidence="6" id="KW-1185">Reference proteome</keyword>
<evidence type="ECO:0000256" key="2">
    <source>
        <dbReference type="ARBA" id="ARBA00022747"/>
    </source>
</evidence>
<dbReference type="InterPro" id="IPR052021">
    <property type="entry name" value="Type-I_RS_S_subunit"/>
</dbReference>
<dbReference type="Proteomes" id="UP001626536">
    <property type="component" value="Chromosome"/>
</dbReference>
<feature type="domain" description="Type I restriction modification DNA specificity" evidence="4">
    <location>
        <begin position="186"/>
        <end position="351"/>
    </location>
</feature>
<dbReference type="PANTHER" id="PTHR30408:SF12">
    <property type="entry name" value="TYPE I RESTRICTION ENZYME MJAVIII SPECIFICITY SUBUNIT"/>
    <property type="match status" value="1"/>
</dbReference>
<reference evidence="5 6" key="1">
    <citation type="submission" date="2023-10" db="EMBL/GenBank/DDBJ databases">
        <title>Novel methanotroph of the genus Methylocapsa from a subarctic wetland.</title>
        <authorList>
            <person name="Belova S.E."/>
            <person name="Oshkin I.Y."/>
            <person name="Miroshnikov K."/>
            <person name="Dedysh S.N."/>
        </authorList>
    </citation>
    <scope>NUCLEOTIDE SEQUENCE [LARGE SCALE GENOMIC DNA]</scope>
    <source>
        <strain evidence="5 6">RX1</strain>
    </source>
</reference>
<dbReference type="SUPFAM" id="SSF116734">
    <property type="entry name" value="DNA methylase specificity domain"/>
    <property type="match status" value="2"/>
</dbReference>
<dbReference type="RefSeq" id="WP_407337755.1">
    <property type="nucleotide sequence ID" value="NZ_CP136862.1"/>
</dbReference>
<organism evidence="5 6">
    <name type="scientific">Methylocapsa polymorpha</name>
    <dbReference type="NCBI Taxonomy" id="3080828"/>
    <lineage>
        <taxon>Bacteria</taxon>
        <taxon>Pseudomonadati</taxon>
        <taxon>Pseudomonadota</taxon>
        <taxon>Alphaproteobacteria</taxon>
        <taxon>Hyphomicrobiales</taxon>
        <taxon>Beijerinckiaceae</taxon>
        <taxon>Methylocapsa</taxon>
    </lineage>
</organism>
<dbReference type="PANTHER" id="PTHR30408">
    <property type="entry name" value="TYPE-1 RESTRICTION ENZYME ECOKI SPECIFICITY PROTEIN"/>
    <property type="match status" value="1"/>
</dbReference>